<dbReference type="InterPro" id="IPR020846">
    <property type="entry name" value="MFS_dom"/>
</dbReference>
<dbReference type="SUPFAM" id="SSF103473">
    <property type="entry name" value="MFS general substrate transporter"/>
    <property type="match status" value="1"/>
</dbReference>
<dbReference type="InterPro" id="IPR036259">
    <property type="entry name" value="MFS_trans_sf"/>
</dbReference>
<feature type="transmembrane region" description="Helical" evidence="8">
    <location>
        <begin position="203"/>
        <end position="222"/>
    </location>
</feature>
<dbReference type="PROSITE" id="PS50850">
    <property type="entry name" value="MFS"/>
    <property type="match status" value="1"/>
</dbReference>
<name>A0ABV4GWL3_9ACTN</name>
<evidence type="ECO:0000256" key="4">
    <source>
        <dbReference type="ARBA" id="ARBA00022692"/>
    </source>
</evidence>
<evidence type="ECO:0000256" key="6">
    <source>
        <dbReference type="ARBA" id="ARBA00023136"/>
    </source>
</evidence>
<feature type="transmembrane region" description="Helical" evidence="8">
    <location>
        <begin position="310"/>
        <end position="329"/>
    </location>
</feature>
<dbReference type="EMBL" id="JBGFTU010000001">
    <property type="protein sequence ID" value="MEZ0163464.1"/>
    <property type="molecule type" value="Genomic_DNA"/>
</dbReference>
<keyword evidence="11" id="KW-1185">Reference proteome</keyword>
<evidence type="ECO:0000256" key="7">
    <source>
        <dbReference type="SAM" id="MobiDB-lite"/>
    </source>
</evidence>
<keyword evidence="3" id="KW-1003">Cell membrane</keyword>
<dbReference type="NCBIfam" id="TIGR00711">
    <property type="entry name" value="efflux_EmrB"/>
    <property type="match status" value="1"/>
</dbReference>
<dbReference type="InterPro" id="IPR011701">
    <property type="entry name" value="MFS"/>
</dbReference>
<keyword evidence="5 8" id="KW-1133">Transmembrane helix</keyword>
<feature type="transmembrane region" description="Helical" evidence="8">
    <location>
        <begin position="336"/>
        <end position="355"/>
    </location>
</feature>
<feature type="transmembrane region" description="Helical" evidence="8">
    <location>
        <begin position="140"/>
        <end position="158"/>
    </location>
</feature>
<dbReference type="RefSeq" id="WP_370439710.1">
    <property type="nucleotide sequence ID" value="NZ_JBGFTU010000001.1"/>
</dbReference>
<keyword evidence="4 8" id="KW-0812">Transmembrane</keyword>
<dbReference type="Gene3D" id="1.20.1250.20">
    <property type="entry name" value="MFS general substrate transporter like domains"/>
    <property type="match status" value="1"/>
</dbReference>
<feature type="transmembrane region" description="Helical" evidence="8">
    <location>
        <begin position="170"/>
        <end position="191"/>
    </location>
</feature>
<comment type="caution">
    <text evidence="10">The sequence shown here is derived from an EMBL/GenBank/DDBJ whole genome shotgun (WGS) entry which is preliminary data.</text>
</comment>
<gene>
    <name evidence="10" type="ORF">AB2L27_01645</name>
</gene>
<keyword evidence="2" id="KW-0813">Transport</keyword>
<keyword evidence="6 8" id="KW-0472">Membrane</keyword>
<dbReference type="Pfam" id="PF07690">
    <property type="entry name" value="MFS_1"/>
    <property type="match status" value="1"/>
</dbReference>
<dbReference type="PRINTS" id="PR01035">
    <property type="entry name" value="TCRTETA"/>
</dbReference>
<organism evidence="10 11">
    <name type="scientific">Kineococcus halophytocola</name>
    <dbReference type="NCBI Taxonomy" id="3234027"/>
    <lineage>
        <taxon>Bacteria</taxon>
        <taxon>Bacillati</taxon>
        <taxon>Actinomycetota</taxon>
        <taxon>Actinomycetes</taxon>
        <taxon>Kineosporiales</taxon>
        <taxon>Kineosporiaceae</taxon>
        <taxon>Kineococcus</taxon>
    </lineage>
</organism>
<feature type="transmembrane region" description="Helical" evidence="8">
    <location>
        <begin position="228"/>
        <end position="250"/>
    </location>
</feature>
<feature type="compositionally biased region" description="Basic and acidic residues" evidence="7">
    <location>
        <begin position="524"/>
        <end position="533"/>
    </location>
</feature>
<feature type="transmembrane region" description="Helical" evidence="8">
    <location>
        <begin position="361"/>
        <end position="386"/>
    </location>
</feature>
<dbReference type="InterPro" id="IPR004638">
    <property type="entry name" value="EmrB-like"/>
</dbReference>
<evidence type="ECO:0000256" key="5">
    <source>
        <dbReference type="ARBA" id="ARBA00022989"/>
    </source>
</evidence>
<feature type="transmembrane region" description="Helical" evidence="8">
    <location>
        <begin position="270"/>
        <end position="290"/>
    </location>
</feature>
<feature type="transmembrane region" description="Helical" evidence="8">
    <location>
        <begin position="111"/>
        <end position="128"/>
    </location>
</feature>
<proteinExistence type="predicted"/>
<feature type="domain" description="Major facilitator superfamily (MFS) profile" evidence="9">
    <location>
        <begin position="17"/>
        <end position="493"/>
    </location>
</feature>
<evidence type="ECO:0000256" key="3">
    <source>
        <dbReference type="ARBA" id="ARBA00022475"/>
    </source>
</evidence>
<comment type="subcellular location">
    <subcellularLocation>
        <location evidence="1">Cell membrane</location>
        <topology evidence="1">Multi-pass membrane protein</topology>
    </subcellularLocation>
</comment>
<dbReference type="InterPro" id="IPR001958">
    <property type="entry name" value="Tet-R_TetA/multi-R_MdtG-like"/>
</dbReference>
<dbReference type="Gene3D" id="1.20.1720.10">
    <property type="entry name" value="Multidrug resistance protein D"/>
    <property type="match status" value="1"/>
</dbReference>
<protein>
    <submittedName>
        <fullName evidence="10">MDR family MFS transporter</fullName>
    </submittedName>
</protein>
<evidence type="ECO:0000259" key="9">
    <source>
        <dbReference type="PROSITE" id="PS50850"/>
    </source>
</evidence>
<reference evidence="10 11" key="1">
    <citation type="submission" date="2024-07" db="EMBL/GenBank/DDBJ databases">
        <authorList>
            <person name="Thanompreechachai J."/>
            <person name="Duangmal K."/>
        </authorList>
    </citation>
    <scope>NUCLEOTIDE SEQUENCE [LARGE SCALE GENOMIC DNA]</scope>
    <source>
        <strain evidence="10 11">LSe6-4</strain>
    </source>
</reference>
<dbReference type="PANTHER" id="PTHR23501">
    <property type="entry name" value="MAJOR FACILITATOR SUPERFAMILY"/>
    <property type="match status" value="1"/>
</dbReference>
<evidence type="ECO:0000256" key="8">
    <source>
        <dbReference type="SAM" id="Phobius"/>
    </source>
</evidence>
<feature type="transmembrane region" description="Helical" evidence="8">
    <location>
        <begin position="16"/>
        <end position="39"/>
    </location>
</feature>
<dbReference type="PANTHER" id="PTHR23501:SF197">
    <property type="entry name" value="COMD"/>
    <property type="match status" value="1"/>
</dbReference>
<evidence type="ECO:0000313" key="11">
    <source>
        <dbReference type="Proteomes" id="UP001565927"/>
    </source>
</evidence>
<feature type="transmembrane region" description="Helical" evidence="8">
    <location>
        <begin position="51"/>
        <end position="70"/>
    </location>
</feature>
<dbReference type="CDD" id="cd17502">
    <property type="entry name" value="MFS_Azr1_MDR_like"/>
    <property type="match status" value="1"/>
</dbReference>
<dbReference type="Proteomes" id="UP001565927">
    <property type="component" value="Unassembled WGS sequence"/>
</dbReference>
<feature type="region of interest" description="Disordered" evidence="7">
    <location>
        <begin position="497"/>
        <end position="540"/>
    </location>
</feature>
<evidence type="ECO:0000313" key="10">
    <source>
        <dbReference type="EMBL" id="MEZ0163464.1"/>
    </source>
</evidence>
<feature type="transmembrane region" description="Helical" evidence="8">
    <location>
        <begin position="467"/>
        <end position="488"/>
    </location>
</feature>
<feature type="transmembrane region" description="Helical" evidence="8">
    <location>
        <begin position="82"/>
        <end position="99"/>
    </location>
</feature>
<sequence length="540" mass="56231">MSTTAEPVAARPRIGWIFASLMLVMLLASLDQTIVGTALPTIVGELDGLQHMSWAITAYTLAITVAMPVYGKLGDLVGRKRLFLLAIALFLLGSALAGFSRSMLEFVGFRFLQGLGGSGLMIMSQTIIADVVPARDRAKFMAPIGAVFGVSAVAGPLLGGWLTDSVDWRWVFWINLPLGVLALAVAALTIHLPRRRNTAAIDYAGMGLLALASTGLVLVTSWGGTQYAWGSATVVGLIAGTVVAAVAFVLVELRASEPVIPMRFFRNRTFVVTTLLGLVVGAGMMGALAYLPTYLQMVYGVDATQSGLLLLPMVAGLLVTSLASGAAVTRTGRYKVLPIAGTFTAAVAMFLLSTLTVTTSLVLVGLYVGILGAGLGLFMQIIVLAVQNAVGPREVGTATSSNNLFRELGVTVGTAVLGTVFSSRLTDRLGGALGGAAENASGLTPSLVASLPGDVADRVVNAYADSLVPIFVWLVPMFLLGTVIAFFLPEVPLSGSTPVEAQDQAQDEAQGEAQDRAGVPAQPVRDETPRADRPVSPGLS</sequence>
<evidence type="ECO:0000256" key="2">
    <source>
        <dbReference type="ARBA" id="ARBA00022448"/>
    </source>
</evidence>
<accession>A0ABV4GWL3</accession>
<evidence type="ECO:0000256" key="1">
    <source>
        <dbReference type="ARBA" id="ARBA00004651"/>
    </source>
</evidence>